<dbReference type="Gramene" id="PUZ43846">
    <property type="protein sequence ID" value="PUZ43846"/>
    <property type="gene ID" value="GQ55_8G040100"/>
</dbReference>
<feature type="transmembrane region" description="Helical" evidence="6">
    <location>
        <begin position="170"/>
        <end position="194"/>
    </location>
</feature>
<dbReference type="GO" id="GO:0016020">
    <property type="term" value="C:membrane"/>
    <property type="evidence" value="ECO:0007669"/>
    <property type="project" value="UniProtKB-SubCell"/>
</dbReference>
<evidence type="ECO:0000256" key="1">
    <source>
        <dbReference type="ARBA" id="ARBA00004141"/>
    </source>
</evidence>
<evidence type="ECO:0000256" key="5">
    <source>
        <dbReference type="ARBA" id="ARBA00023136"/>
    </source>
</evidence>
<evidence type="ECO:0000256" key="3">
    <source>
        <dbReference type="ARBA" id="ARBA00022692"/>
    </source>
</evidence>
<name>A0A2T7CKJ7_9POAL</name>
<keyword evidence="5 6" id="KW-0472">Membrane</keyword>
<feature type="transmembrane region" description="Helical" evidence="6">
    <location>
        <begin position="62"/>
        <end position="82"/>
    </location>
</feature>
<dbReference type="STRING" id="1504633.A0A2T7CKJ7"/>
<dbReference type="Proteomes" id="UP000244336">
    <property type="component" value="Chromosome 8"/>
</dbReference>
<proteinExistence type="inferred from homology"/>
<keyword evidence="8" id="KW-1185">Reference proteome</keyword>
<comment type="subcellular location">
    <subcellularLocation>
        <location evidence="1">Membrane</location>
        <topology evidence="1">Multi-pass membrane protein</topology>
    </subcellularLocation>
</comment>
<dbReference type="InterPro" id="IPR005016">
    <property type="entry name" value="TDE1/TMS"/>
</dbReference>
<keyword evidence="3 6" id="KW-0812">Transmembrane</keyword>
<dbReference type="AlphaFoldDB" id="A0A2T7CKJ7"/>
<evidence type="ECO:0000313" key="7">
    <source>
        <dbReference type="EMBL" id="PUZ43846.1"/>
    </source>
</evidence>
<sequence>MPAATMSVRRDDNPRSHRFCWQPDPMVVRYTSCWMNIALFIGSTTLLVPLVPLIAAKTKANGVYTEPGLVGAYSVFLCYSAIKRDELLRERKSRCGCRLENHNTAFSTGKDYKTIQLGNVVRLEDDVPYGYGFFHFVFTMGSIYFGTLFLGWDTHRIMEKWSMDVGWTSAWVHIVNEGLAVISFVAILVARIYGIGWLRQLLARIFGIVGQQQQQPPPSFAMNILRRGNNLLHLFGILV</sequence>
<reference evidence="7 8" key="1">
    <citation type="submission" date="2018-04" db="EMBL/GenBank/DDBJ databases">
        <title>WGS assembly of Panicum hallii var. hallii HAL2.</title>
        <authorList>
            <person name="Lovell J."/>
            <person name="Jenkins J."/>
            <person name="Lowry D."/>
            <person name="Mamidi S."/>
            <person name="Sreedasyam A."/>
            <person name="Weng X."/>
            <person name="Barry K."/>
            <person name="Bonette J."/>
            <person name="Campitelli B."/>
            <person name="Daum C."/>
            <person name="Gordon S."/>
            <person name="Gould B."/>
            <person name="Lipzen A."/>
            <person name="MacQueen A."/>
            <person name="Palacio-Mejia J."/>
            <person name="Plott C."/>
            <person name="Shakirov E."/>
            <person name="Shu S."/>
            <person name="Yoshinaga Y."/>
            <person name="Zane M."/>
            <person name="Rokhsar D."/>
            <person name="Grimwood J."/>
            <person name="Schmutz J."/>
            <person name="Juenger T."/>
        </authorList>
    </citation>
    <scope>NUCLEOTIDE SEQUENCE [LARGE SCALE GENOMIC DNA]</scope>
    <source>
        <strain evidence="8">cv. HAL2</strain>
    </source>
</reference>
<comment type="similarity">
    <text evidence="2">Belongs to the TDE1 family.</text>
</comment>
<accession>A0A2T7CKJ7</accession>
<evidence type="ECO:0000256" key="4">
    <source>
        <dbReference type="ARBA" id="ARBA00022989"/>
    </source>
</evidence>
<dbReference type="PANTHER" id="PTHR10383">
    <property type="entry name" value="SERINE INCORPORATOR"/>
    <property type="match status" value="1"/>
</dbReference>
<feature type="transmembrane region" description="Helical" evidence="6">
    <location>
        <begin position="33"/>
        <end position="56"/>
    </location>
</feature>
<organism evidence="7 8">
    <name type="scientific">Panicum hallii var. hallii</name>
    <dbReference type="NCBI Taxonomy" id="1504633"/>
    <lineage>
        <taxon>Eukaryota</taxon>
        <taxon>Viridiplantae</taxon>
        <taxon>Streptophyta</taxon>
        <taxon>Embryophyta</taxon>
        <taxon>Tracheophyta</taxon>
        <taxon>Spermatophyta</taxon>
        <taxon>Magnoliopsida</taxon>
        <taxon>Liliopsida</taxon>
        <taxon>Poales</taxon>
        <taxon>Poaceae</taxon>
        <taxon>PACMAD clade</taxon>
        <taxon>Panicoideae</taxon>
        <taxon>Panicodae</taxon>
        <taxon>Paniceae</taxon>
        <taxon>Panicinae</taxon>
        <taxon>Panicum</taxon>
        <taxon>Panicum sect. Panicum</taxon>
    </lineage>
</organism>
<keyword evidence="4 6" id="KW-1133">Transmembrane helix</keyword>
<feature type="transmembrane region" description="Helical" evidence="6">
    <location>
        <begin position="129"/>
        <end position="150"/>
    </location>
</feature>
<dbReference type="Pfam" id="PF03348">
    <property type="entry name" value="Serinc"/>
    <property type="match status" value="1"/>
</dbReference>
<gene>
    <name evidence="7" type="ORF">GQ55_8G040100</name>
</gene>
<evidence type="ECO:0000256" key="2">
    <source>
        <dbReference type="ARBA" id="ARBA00006665"/>
    </source>
</evidence>
<dbReference type="OrthoDB" id="682257at2759"/>
<dbReference type="EMBL" id="CM009756">
    <property type="protein sequence ID" value="PUZ43846.1"/>
    <property type="molecule type" value="Genomic_DNA"/>
</dbReference>
<protein>
    <submittedName>
        <fullName evidence="7">Uncharacterized protein</fullName>
    </submittedName>
</protein>
<evidence type="ECO:0000256" key="6">
    <source>
        <dbReference type="SAM" id="Phobius"/>
    </source>
</evidence>
<evidence type="ECO:0000313" key="8">
    <source>
        <dbReference type="Proteomes" id="UP000244336"/>
    </source>
</evidence>
<dbReference type="PANTHER" id="PTHR10383:SF44">
    <property type="entry name" value="SERINC-DOMAIN CONTAINING SERINE AND SPHINGOLIPID BIOSYNTHESIS PROTEIN"/>
    <property type="match status" value="1"/>
</dbReference>